<reference evidence="4" key="1">
    <citation type="journal article" date="2019" name="Int. J. Syst. Evol. Microbiol.">
        <title>The Global Catalogue of Microorganisms (GCM) 10K type strain sequencing project: providing services to taxonomists for standard genome sequencing and annotation.</title>
        <authorList>
            <consortium name="The Broad Institute Genomics Platform"/>
            <consortium name="The Broad Institute Genome Sequencing Center for Infectious Disease"/>
            <person name="Wu L."/>
            <person name="Ma J."/>
        </authorList>
    </citation>
    <scope>NUCLEOTIDE SEQUENCE [LARGE SCALE GENOMIC DNA]</scope>
    <source>
        <strain evidence="4">JCM 30071</strain>
    </source>
</reference>
<evidence type="ECO:0000259" key="2">
    <source>
        <dbReference type="PROSITE" id="PS50943"/>
    </source>
</evidence>
<name>A0ABQ2DPX6_9BACI</name>
<organism evidence="3 4">
    <name type="scientific">Virgibacillus kapii</name>
    <dbReference type="NCBI Taxonomy" id="1638645"/>
    <lineage>
        <taxon>Bacteria</taxon>
        <taxon>Bacillati</taxon>
        <taxon>Bacillota</taxon>
        <taxon>Bacilli</taxon>
        <taxon>Bacillales</taxon>
        <taxon>Bacillaceae</taxon>
        <taxon>Virgibacillus</taxon>
    </lineage>
</organism>
<feature type="domain" description="HTH cro/C1-type" evidence="2">
    <location>
        <begin position="9"/>
        <end position="64"/>
    </location>
</feature>
<gene>
    <name evidence="3" type="ORF">GCM10007111_32020</name>
</gene>
<evidence type="ECO:0000313" key="4">
    <source>
        <dbReference type="Proteomes" id="UP000634435"/>
    </source>
</evidence>
<protein>
    <recommendedName>
        <fullName evidence="2">HTH cro/C1-type domain-containing protein</fullName>
    </recommendedName>
</protein>
<dbReference type="Proteomes" id="UP000634435">
    <property type="component" value="Unassembled WGS sequence"/>
</dbReference>
<dbReference type="SMART" id="SM00530">
    <property type="entry name" value="HTH_XRE"/>
    <property type="match status" value="1"/>
</dbReference>
<dbReference type="Gene3D" id="1.10.260.40">
    <property type="entry name" value="lambda repressor-like DNA-binding domains"/>
    <property type="match status" value="1"/>
</dbReference>
<dbReference type="CDD" id="cd00093">
    <property type="entry name" value="HTH_XRE"/>
    <property type="match status" value="1"/>
</dbReference>
<dbReference type="InterPro" id="IPR001387">
    <property type="entry name" value="Cro/C1-type_HTH"/>
</dbReference>
<dbReference type="Pfam" id="PF01381">
    <property type="entry name" value="HTH_3"/>
    <property type="match status" value="1"/>
</dbReference>
<keyword evidence="4" id="KW-1185">Reference proteome</keyword>
<dbReference type="SUPFAM" id="SSF47413">
    <property type="entry name" value="lambda repressor-like DNA-binding domains"/>
    <property type="match status" value="1"/>
</dbReference>
<dbReference type="RefSeq" id="WP_188943764.1">
    <property type="nucleotide sequence ID" value="NZ_BMPN01000005.1"/>
</dbReference>
<dbReference type="PANTHER" id="PTHR46797:SF1">
    <property type="entry name" value="METHYLPHOSPHONATE SYNTHASE"/>
    <property type="match status" value="1"/>
</dbReference>
<dbReference type="InterPro" id="IPR010982">
    <property type="entry name" value="Lambda_DNA-bd_dom_sf"/>
</dbReference>
<dbReference type="PANTHER" id="PTHR46797">
    <property type="entry name" value="HTH-TYPE TRANSCRIPTIONAL REGULATOR"/>
    <property type="match status" value="1"/>
</dbReference>
<evidence type="ECO:0000313" key="3">
    <source>
        <dbReference type="EMBL" id="GGJ67757.1"/>
    </source>
</evidence>
<comment type="caution">
    <text evidence="3">The sequence shown here is derived from an EMBL/GenBank/DDBJ whole genome shotgun (WGS) entry which is preliminary data.</text>
</comment>
<sequence length="79" mass="8900">MKQSLGFRIRQLRKEKGLTQSFVAKQLGYKHSSIISEVESGKKGISAENLSILAKVLEVDVNAFYYCEIHEVRTNSPSL</sequence>
<dbReference type="EMBL" id="BMPN01000005">
    <property type="protein sequence ID" value="GGJ67757.1"/>
    <property type="molecule type" value="Genomic_DNA"/>
</dbReference>
<keyword evidence="1" id="KW-0238">DNA-binding</keyword>
<evidence type="ECO:0000256" key="1">
    <source>
        <dbReference type="ARBA" id="ARBA00023125"/>
    </source>
</evidence>
<proteinExistence type="predicted"/>
<dbReference type="InterPro" id="IPR050807">
    <property type="entry name" value="TransReg_Diox_bact_type"/>
</dbReference>
<accession>A0ABQ2DPX6</accession>
<dbReference type="PROSITE" id="PS50943">
    <property type="entry name" value="HTH_CROC1"/>
    <property type="match status" value="1"/>
</dbReference>